<gene>
    <name evidence="2" type="ORF">GCM10022287_30160</name>
</gene>
<feature type="transmembrane region" description="Helical" evidence="1">
    <location>
        <begin position="42"/>
        <end position="66"/>
    </location>
</feature>
<keyword evidence="1" id="KW-1133">Transmembrane helix</keyword>
<evidence type="ECO:0000313" key="2">
    <source>
        <dbReference type="EMBL" id="GAA4178884.1"/>
    </source>
</evidence>
<keyword evidence="1" id="KW-0812">Transmembrane</keyword>
<protein>
    <recommendedName>
        <fullName evidence="4">HdeD family acid-resistance protein</fullName>
    </recommendedName>
</protein>
<keyword evidence="3" id="KW-1185">Reference proteome</keyword>
<organism evidence="2 3">
    <name type="scientific">Gryllotalpicola koreensis</name>
    <dbReference type="NCBI Taxonomy" id="993086"/>
    <lineage>
        <taxon>Bacteria</taxon>
        <taxon>Bacillati</taxon>
        <taxon>Actinomycetota</taxon>
        <taxon>Actinomycetes</taxon>
        <taxon>Micrococcales</taxon>
        <taxon>Microbacteriaceae</taxon>
        <taxon>Gryllotalpicola</taxon>
    </lineage>
</organism>
<reference evidence="3" key="1">
    <citation type="journal article" date="2019" name="Int. J. Syst. Evol. Microbiol.">
        <title>The Global Catalogue of Microorganisms (GCM) 10K type strain sequencing project: providing services to taxonomists for standard genome sequencing and annotation.</title>
        <authorList>
            <consortium name="The Broad Institute Genomics Platform"/>
            <consortium name="The Broad Institute Genome Sequencing Center for Infectious Disease"/>
            <person name="Wu L."/>
            <person name="Ma J."/>
        </authorList>
    </citation>
    <scope>NUCLEOTIDE SEQUENCE [LARGE SCALE GENOMIC DNA]</scope>
    <source>
        <strain evidence="3">JCM 17591</strain>
    </source>
</reference>
<feature type="transmembrane region" description="Helical" evidence="1">
    <location>
        <begin position="132"/>
        <end position="150"/>
    </location>
</feature>
<feature type="transmembrane region" description="Helical" evidence="1">
    <location>
        <begin position="78"/>
        <end position="97"/>
    </location>
</feature>
<feature type="transmembrane region" description="Helical" evidence="1">
    <location>
        <begin position="18"/>
        <end position="36"/>
    </location>
</feature>
<evidence type="ECO:0000313" key="3">
    <source>
        <dbReference type="Proteomes" id="UP001501079"/>
    </source>
</evidence>
<dbReference type="RefSeq" id="WP_344755902.1">
    <property type="nucleotide sequence ID" value="NZ_BAABBW010000005.1"/>
</dbReference>
<sequence>MSTTAEPIRPLSTAIRTGLAVSGAVSAVIGLLILIWPGHTAVVVTAIIAAYAIVAGLVYVALGVFATALGGWARVGHLILGVLFVAGGVVAFTRLGATTAALFVFVGVLIGILWIIEGVAALITLGAARFKLPTLLFALLSIVVGIILLFSPLYSVVLWLWLGIALLVLGIIQIVRAITWNRRGARRGTDA</sequence>
<evidence type="ECO:0000256" key="1">
    <source>
        <dbReference type="SAM" id="Phobius"/>
    </source>
</evidence>
<dbReference type="Proteomes" id="UP001501079">
    <property type="component" value="Unassembled WGS sequence"/>
</dbReference>
<feature type="transmembrane region" description="Helical" evidence="1">
    <location>
        <begin position="156"/>
        <end position="178"/>
    </location>
</feature>
<dbReference type="Pfam" id="PF03729">
    <property type="entry name" value="DUF308"/>
    <property type="match status" value="2"/>
</dbReference>
<dbReference type="InterPro" id="IPR005325">
    <property type="entry name" value="DUF308_memb"/>
</dbReference>
<comment type="caution">
    <text evidence="2">The sequence shown here is derived from an EMBL/GenBank/DDBJ whole genome shotgun (WGS) entry which is preliminary data.</text>
</comment>
<name>A0ABP8A6X7_9MICO</name>
<keyword evidence="1" id="KW-0472">Membrane</keyword>
<dbReference type="EMBL" id="BAABBW010000005">
    <property type="protein sequence ID" value="GAA4178884.1"/>
    <property type="molecule type" value="Genomic_DNA"/>
</dbReference>
<accession>A0ABP8A6X7</accession>
<evidence type="ECO:0008006" key="4">
    <source>
        <dbReference type="Google" id="ProtNLM"/>
    </source>
</evidence>
<feature type="transmembrane region" description="Helical" evidence="1">
    <location>
        <begin position="103"/>
        <end position="125"/>
    </location>
</feature>
<proteinExistence type="predicted"/>